<evidence type="ECO:0000256" key="3">
    <source>
        <dbReference type="ARBA" id="ARBA00022475"/>
    </source>
</evidence>
<comment type="function">
    <text evidence="12">Cell surface proteoglycan.</text>
</comment>
<sequence length="595" mass="65345">MTSFSATALAAMVAVTWVAVTGVPVSDDCSYIDNVFSQKNISSHLDRRTNNGSSICQGSKCCSPSEELLLQKSVMSDLHQLLGHNFHSVQDVLSSSSASLSHVLEELIERSRNKTMHIFLEVYEKMGSFAKEPVNELYSSLWQYLQRGLRRPPEIPTTVPSADGAYLESIVHKFFGELFPLVYYQAIHPKAHDFSDSFKTCLKNNVMEIKPFAKIPEIMAKEVASSFEAAKVLLEALSLGMDVVERTNRIIESNKSGTDSCRNALLRLYYCPKCQGLRPSLKPCNGYCLNVMRGCLTQIRATDLDLPWSNFLSETLDLVKEMRTLKIPSVNNVLENMYVPVSDAIMVGSLEGPRIQRVLNSVCGHIAVNREENVENSVHPPGLRDISVTTSPSSGTDHSPFWRELDTLRDSMDRSKASGFYANLAEVLCSDESFAETRDTSDCWNGHRVGEYTKELVRPGLDAQKYNPEMKWDGPVADAEIEEMAETLRHMRQLVSSRLSPKWAPEAESQVAYDGSGGSGDGRVDSDDEGYSDADDGSGSGDGPPPPIGPIPGNGGMTRTLNNKEPSDTGGAVSLSAASFTMLLSSAILAIVWSR</sequence>
<evidence type="ECO:0000313" key="17">
    <source>
        <dbReference type="Proteomes" id="UP001307889"/>
    </source>
</evidence>
<evidence type="ECO:0000313" key="16">
    <source>
        <dbReference type="EMBL" id="BES95254.1"/>
    </source>
</evidence>
<accession>A0ABN7AUQ2</accession>
<evidence type="ECO:0000256" key="9">
    <source>
        <dbReference type="ARBA" id="ARBA00023207"/>
    </source>
</evidence>
<keyword evidence="14" id="KW-0812">Transmembrane</keyword>
<evidence type="ECO:0000256" key="11">
    <source>
        <dbReference type="RuleBase" id="RU003518"/>
    </source>
</evidence>
<dbReference type="PANTHER" id="PTHR10822:SF29">
    <property type="entry name" value="DIVISION ABNORMALLY DELAYED PROTEIN"/>
    <property type="match status" value="1"/>
</dbReference>
<keyword evidence="8" id="KW-0325">Glycoprotein</keyword>
<feature type="transmembrane region" description="Helical" evidence="14">
    <location>
        <begin position="572"/>
        <end position="593"/>
    </location>
</feature>
<evidence type="ECO:0000256" key="13">
    <source>
        <dbReference type="SAM" id="MobiDB-lite"/>
    </source>
</evidence>
<gene>
    <name evidence="16" type="ORF">NTJ_08063</name>
</gene>
<evidence type="ECO:0000256" key="6">
    <source>
        <dbReference type="ARBA" id="ARBA00022974"/>
    </source>
</evidence>
<keyword evidence="9 12" id="KW-0357">Heparan sulfate</keyword>
<feature type="compositionally biased region" description="Acidic residues" evidence="13">
    <location>
        <begin position="526"/>
        <end position="536"/>
    </location>
</feature>
<keyword evidence="7 12" id="KW-0472">Membrane</keyword>
<feature type="chain" id="PRO_5046923748" evidence="15">
    <location>
        <begin position="23"/>
        <end position="595"/>
    </location>
</feature>
<evidence type="ECO:0000256" key="4">
    <source>
        <dbReference type="ARBA" id="ARBA00022622"/>
    </source>
</evidence>
<evidence type="ECO:0000256" key="12">
    <source>
        <dbReference type="RuleBase" id="RU003519"/>
    </source>
</evidence>
<dbReference type="Pfam" id="PF01153">
    <property type="entry name" value="Glypican"/>
    <property type="match status" value="1"/>
</dbReference>
<dbReference type="Proteomes" id="UP001307889">
    <property type="component" value="Chromosome 6"/>
</dbReference>
<dbReference type="PANTHER" id="PTHR10822">
    <property type="entry name" value="GLYPICAN"/>
    <property type="match status" value="1"/>
</dbReference>
<keyword evidence="5 15" id="KW-0732">Signal</keyword>
<keyword evidence="10 12" id="KW-0449">Lipoprotein</keyword>
<keyword evidence="3" id="KW-1003">Cell membrane</keyword>
<proteinExistence type="inferred from homology"/>
<evidence type="ECO:0000256" key="10">
    <source>
        <dbReference type="ARBA" id="ARBA00023288"/>
    </source>
</evidence>
<dbReference type="InterPro" id="IPR001863">
    <property type="entry name" value="Glypican"/>
</dbReference>
<keyword evidence="6 12" id="KW-0654">Proteoglycan</keyword>
<evidence type="ECO:0000256" key="2">
    <source>
        <dbReference type="ARBA" id="ARBA00010260"/>
    </source>
</evidence>
<feature type="region of interest" description="Disordered" evidence="13">
    <location>
        <begin position="498"/>
        <end position="571"/>
    </location>
</feature>
<evidence type="ECO:0000256" key="15">
    <source>
        <dbReference type="SAM" id="SignalP"/>
    </source>
</evidence>
<dbReference type="EMBL" id="AP028914">
    <property type="protein sequence ID" value="BES95254.1"/>
    <property type="molecule type" value="Genomic_DNA"/>
</dbReference>
<evidence type="ECO:0000256" key="7">
    <source>
        <dbReference type="ARBA" id="ARBA00023136"/>
    </source>
</evidence>
<comment type="similarity">
    <text evidence="2 11">Belongs to the glypican family.</text>
</comment>
<keyword evidence="4 12" id="KW-0336">GPI-anchor</keyword>
<reference evidence="16 17" key="1">
    <citation type="submission" date="2023-09" db="EMBL/GenBank/DDBJ databases">
        <title>Nesidiocoris tenuis whole genome shotgun sequence.</title>
        <authorList>
            <person name="Shibata T."/>
            <person name="Shimoda M."/>
            <person name="Kobayashi T."/>
            <person name="Uehara T."/>
        </authorList>
    </citation>
    <scope>NUCLEOTIDE SEQUENCE [LARGE SCALE GENOMIC DNA]</scope>
    <source>
        <strain evidence="16 17">Japan</strain>
    </source>
</reference>
<evidence type="ECO:0000256" key="1">
    <source>
        <dbReference type="ARBA" id="ARBA00004609"/>
    </source>
</evidence>
<keyword evidence="14" id="KW-1133">Transmembrane helix</keyword>
<comment type="subcellular location">
    <subcellularLocation>
        <location evidence="1 12">Cell membrane</location>
        <topology evidence="1 12">Lipid-anchor</topology>
        <topology evidence="1 12">GPI-anchor</topology>
    </subcellularLocation>
</comment>
<evidence type="ECO:0000256" key="14">
    <source>
        <dbReference type="SAM" id="Phobius"/>
    </source>
</evidence>
<keyword evidence="17" id="KW-1185">Reference proteome</keyword>
<name>A0ABN7AUQ2_9HEMI</name>
<evidence type="ECO:0000256" key="8">
    <source>
        <dbReference type="ARBA" id="ARBA00023180"/>
    </source>
</evidence>
<feature type="signal peptide" evidence="15">
    <location>
        <begin position="1"/>
        <end position="22"/>
    </location>
</feature>
<organism evidence="16 17">
    <name type="scientific">Nesidiocoris tenuis</name>
    <dbReference type="NCBI Taxonomy" id="355587"/>
    <lineage>
        <taxon>Eukaryota</taxon>
        <taxon>Metazoa</taxon>
        <taxon>Ecdysozoa</taxon>
        <taxon>Arthropoda</taxon>
        <taxon>Hexapoda</taxon>
        <taxon>Insecta</taxon>
        <taxon>Pterygota</taxon>
        <taxon>Neoptera</taxon>
        <taxon>Paraneoptera</taxon>
        <taxon>Hemiptera</taxon>
        <taxon>Heteroptera</taxon>
        <taxon>Panheteroptera</taxon>
        <taxon>Cimicomorpha</taxon>
        <taxon>Miridae</taxon>
        <taxon>Dicyphina</taxon>
        <taxon>Nesidiocoris</taxon>
    </lineage>
</organism>
<protein>
    <submittedName>
        <fullName evidence="16">Division abnormally delayed protein</fullName>
    </submittedName>
</protein>
<evidence type="ECO:0000256" key="5">
    <source>
        <dbReference type="ARBA" id="ARBA00022729"/>
    </source>
</evidence>